<reference evidence="1" key="1">
    <citation type="submission" date="2014-09" db="EMBL/GenBank/DDBJ databases">
        <authorList>
            <person name="Magalhaes I.L.F."/>
            <person name="Oliveira U."/>
            <person name="Santos F.R."/>
            <person name="Vidigal T.H.D.A."/>
            <person name="Brescovit A.D."/>
            <person name="Santos A.J."/>
        </authorList>
    </citation>
    <scope>NUCLEOTIDE SEQUENCE</scope>
    <source>
        <tissue evidence="1">Shoot tissue taken approximately 20 cm above the soil surface</tissue>
    </source>
</reference>
<dbReference type="EMBL" id="GBRH01259476">
    <property type="protein sequence ID" value="JAD38419.1"/>
    <property type="molecule type" value="Transcribed_RNA"/>
</dbReference>
<organism evidence="1">
    <name type="scientific">Arundo donax</name>
    <name type="common">Giant reed</name>
    <name type="synonym">Donax arundinaceus</name>
    <dbReference type="NCBI Taxonomy" id="35708"/>
    <lineage>
        <taxon>Eukaryota</taxon>
        <taxon>Viridiplantae</taxon>
        <taxon>Streptophyta</taxon>
        <taxon>Embryophyta</taxon>
        <taxon>Tracheophyta</taxon>
        <taxon>Spermatophyta</taxon>
        <taxon>Magnoliopsida</taxon>
        <taxon>Liliopsida</taxon>
        <taxon>Poales</taxon>
        <taxon>Poaceae</taxon>
        <taxon>PACMAD clade</taxon>
        <taxon>Arundinoideae</taxon>
        <taxon>Arundineae</taxon>
        <taxon>Arundo</taxon>
    </lineage>
</organism>
<proteinExistence type="predicted"/>
<accession>A0A0A8ZG94</accession>
<protein>
    <submittedName>
        <fullName evidence="1">Uncharacterized protein</fullName>
    </submittedName>
</protein>
<name>A0A0A8ZG94_ARUDO</name>
<dbReference type="AlphaFoldDB" id="A0A0A8ZG94"/>
<evidence type="ECO:0000313" key="1">
    <source>
        <dbReference type="EMBL" id="JAD38419.1"/>
    </source>
</evidence>
<sequence>MILLGTTKIIYKLRKFNILHWTKQKKPYKLGRNGN</sequence>
<reference evidence="1" key="2">
    <citation type="journal article" date="2015" name="Data Brief">
        <title>Shoot transcriptome of the giant reed, Arundo donax.</title>
        <authorList>
            <person name="Barrero R.A."/>
            <person name="Guerrero F.D."/>
            <person name="Moolhuijzen P."/>
            <person name="Goolsby J.A."/>
            <person name="Tidwell J."/>
            <person name="Bellgard S.E."/>
            <person name="Bellgard M.I."/>
        </authorList>
    </citation>
    <scope>NUCLEOTIDE SEQUENCE</scope>
    <source>
        <tissue evidence="1">Shoot tissue taken approximately 20 cm above the soil surface</tissue>
    </source>
</reference>